<keyword evidence="2" id="KW-1185">Reference proteome</keyword>
<comment type="caution">
    <text evidence="1">The sequence shown here is derived from an EMBL/GenBank/DDBJ whole genome shotgun (WGS) entry which is preliminary data.</text>
</comment>
<evidence type="ECO:0000313" key="1">
    <source>
        <dbReference type="EMBL" id="GLU48879.1"/>
    </source>
</evidence>
<accession>A0A9W6P894</accession>
<dbReference type="PANTHER" id="PTHR17985">
    <property type="entry name" value="SER/THR-RICH PROTEIN T10 IN DGCR REGION"/>
    <property type="match status" value="1"/>
</dbReference>
<dbReference type="RefSeq" id="WP_285760346.1">
    <property type="nucleotide sequence ID" value="NZ_BSQG01000005.1"/>
</dbReference>
<dbReference type="EMBL" id="BSQG01000005">
    <property type="protein sequence ID" value="GLU48879.1"/>
    <property type="molecule type" value="Genomic_DNA"/>
</dbReference>
<dbReference type="AlphaFoldDB" id="A0A9W6P894"/>
<reference evidence="1" key="1">
    <citation type="submission" date="2023-02" db="EMBL/GenBank/DDBJ databases">
        <title>Nocardiopsis ansamitocini NBRC 112285.</title>
        <authorList>
            <person name="Ichikawa N."/>
            <person name="Sato H."/>
            <person name="Tonouchi N."/>
        </authorList>
    </citation>
    <scope>NUCLEOTIDE SEQUENCE</scope>
    <source>
        <strain evidence="1">NBRC 112285</strain>
    </source>
</reference>
<organism evidence="1 2">
    <name type="scientific">Nocardiopsis ansamitocini</name>
    <dbReference type="NCBI Taxonomy" id="1670832"/>
    <lineage>
        <taxon>Bacteria</taxon>
        <taxon>Bacillati</taxon>
        <taxon>Actinomycetota</taxon>
        <taxon>Actinomycetes</taxon>
        <taxon>Streptosporangiales</taxon>
        <taxon>Nocardiopsidaceae</taxon>
        <taxon>Nocardiopsis</taxon>
    </lineage>
</organism>
<sequence>MCTVIIGFDPASPVPLVVAALRDEMTDRPFESPGAHWPSSPGLLGGRDLLAGGTWLAVSTQGSPRVAAVLNGRLDTAHTAGRRPVLDRTVAPDIPRRSRGELPLLAARTGELGLSPDQLRAFDPFHLIIADSEAAALLSWDGTGLARQALAPGVTIVVNNGVDPAEPRAARNTPLFERTRPVPGATVLASAGSVGAVWGAWPGLLDGSVRDGARTAGTGSGTDDPAALITRVELMDGRVWATGSITLLACAPTALRYAFSDRPGDPTAWRMIR</sequence>
<dbReference type="InterPro" id="IPR008551">
    <property type="entry name" value="TANGO2"/>
</dbReference>
<evidence type="ECO:0000313" key="2">
    <source>
        <dbReference type="Proteomes" id="UP001165092"/>
    </source>
</evidence>
<protein>
    <recommendedName>
        <fullName evidence="3">NRDE family protein</fullName>
    </recommendedName>
</protein>
<proteinExistence type="predicted"/>
<dbReference type="Proteomes" id="UP001165092">
    <property type="component" value="Unassembled WGS sequence"/>
</dbReference>
<evidence type="ECO:0008006" key="3">
    <source>
        <dbReference type="Google" id="ProtNLM"/>
    </source>
</evidence>
<dbReference type="PANTHER" id="PTHR17985:SF8">
    <property type="entry name" value="TRANSPORT AND GOLGI ORGANIZATION PROTEIN 2 HOMOLOG"/>
    <property type="match status" value="1"/>
</dbReference>
<gene>
    <name evidence="1" type="ORF">Nans01_32300</name>
</gene>
<dbReference type="Pfam" id="PF05742">
    <property type="entry name" value="TANGO2"/>
    <property type="match status" value="1"/>
</dbReference>
<name>A0A9W6P894_9ACTN</name>